<accession>A3P0R3</accession>
<name>A3P0R3_BURP0</name>
<evidence type="ECO:0000313" key="1">
    <source>
        <dbReference type="EMBL" id="ABN92376.1"/>
    </source>
</evidence>
<organism evidence="1 2">
    <name type="scientific">Burkholderia pseudomallei (strain 1106a)</name>
    <dbReference type="NCBI Taxonomy" id="357348"/>
    <lineage>
        <taxon>Bacteria</taxon>
        <taxon>Pseudomonadati</taxon>
        <taxon>Pseudomonadota</taxon>
        <taxon>Betaproteobacteria</taxon>
        <taxon>Burkholderiales</taxon>
        <taxon>Burkholderiaceae</taxon>
        <taxon>Burkholderia</taxon>
        <taxon>pseudomallei group</taxon>
    </lineage>
</organism>
<dbReference type="Proteomes" id="UP000006738">
    <property type="component" value="Chromosome I"/>
</dbReference>
<gene>
    <name evidence="1" type="ordered locus">BURPS1106A_3964</name>
</gene>
<dbReference type="AlphaFoldDB" id="A3P0R3"/>
<sequence length="303" mass="32272">MAADGLSSVSASGLGMVDRPLGGRAVATRLAPTATAARVTRVARARRSVPLIGSGRTGSIDRRIRRRPAARGAHVSRERDADARRLFANARRSASRLLVCVTGDKINNGDLNLHTIQFAVDFPTLNKRRHRHDAFPEYTARRGYRAAFGQSRTSGGSCFPFNNKIALRDLILRTKIAAAWLAALVPFASLASTSIQIDARQNCLAVFGKVSSGASATFQLAPGRYVVSIASNNMSCSGGSLTNGCLIDTVILQGGNGNSHWGVAIKRPTVVDIPDTSLLFAYVSDDVCSDNTGQATLLIQTAY</sequence>
<proteinExistence type="predicted"/>
<reference evidence="1 2" key="1">
    <citation type="submission" date="2007-02" db="EMBL/GenBank/DDBJ databases">
        <authorList>
            <person name="DeShazer D."/>
            <person name="Woods D.E."/>
            <person name="Nierman W.C."/>
        </authorList>
    </citation>
    <scope>NUCLEOTIDE SEQUENCE [LARGE SCALE GENOMIC DNA]</scope>
    <source>
        <strain evidence="1 2">1106a</strain>
    </source>
</reference>
<dbReference type="HOGENOM" id="CLU_1044593_0_0_4"/>
<dbReference type="KEGG" id="bpl:BURPS1106A_3964"/>
<dbReference type="RefSeq" id="WP_004535967.1">
    <property type="nucleotide sequence ID" value="NC_009076.1"/>
</dbReference>
<protein>
    <submittedName>
        <fullName evidence="1">Uncharacterized protein</fullName>
    </submittedName>
</protein>
<dbReference type="GeneID" id="93061952"/>
<dbReference type="EMBL" id="CP000572">
    <property type="protein sequence ID" value="ABN92376.1"/>
    <property type="molecule type" value="Genomic_DNA"/>
</dbReference>
<evidence type="ECO:0000313" key="2">
    <source>
        <dbReference type="Proteomes" id="UP000006738"/>
    </source>
</evidence>